<dbReference type="Proteomes" id="UP000694404">
    <property type="component" value="Unplaced"/>
</dbReference>
<evidence type="ECO:0000256" key="1">
    <source>
        <dbReference type="SAM" id="MobiDB-lite"/>
    </source>
</evidence>
<accession>A0A8C0GUS2</accession>
<sequence>MGQLSPFSSGHISTGTNLQSSWHSQGLRGPSRLRTVLSLLEVCSLQDMAEAQGGESACTASSIAGDHSRPCDGIIAVATQFFLFPFQCQSLFRHHLENDLVKRITGRKASRRVFGTISANKFNRFGTLCSPFHALATPEMQKLTLPQDLPMTPRMLRQGIFCSTETDLRSLPLTFPDLDTEKTEEPSLSERKKSSLHMKTPLLPPLVKPTRASLSHSKKAKSFQFLSQFPQ</sequence>
<feature type="compositionally biased region" description="Basic and acidic residues" evidence="1">
    <location>
        <begin position="179"/>
        <end position="193"/>
    </location>
</feature>
<keyword evidence="3" id="KW-1185">Reference proteome</keyword>
<proteinExistence type="predicted"/>
<evidence type="ECO:0000313" key="3">
    <source>
        <dbReference type="Proteomes" id="UP000694404"/>
    </source>
</evidence>
<dbReference type="GeneTree" id="ENSGT00960000190509"/>
<organism evidence="2 3">
    <name type="scientific">Chelonoidis abingdonii</name>
    <name type="common">Abingdon island giant tortoise</name>
    <name type="synonym">Testudo abingdonii</name>
    <dbReference type="NCBI Taxonomy" id="106734"/>
    <lineage>
        <taxon>Eukaryota</taxon>
        <taxon>Metazoa</taxon>
        <taxon>Chordata</taxon>
        <taxon>Craniata</taxon>
        <taxon>Vertebrata</taxon>
        <taxon>Euteleostomi</taxon>
        <taxon>Archelosauria</taxon>
        <taxon>Testudinata</taxon>
        <taxon>Testudines</taxon>
        <taxon>Cryptodira</taxon>
        <taxon>Durocryptodira</taxon>
        <taxon>Testudinoidea</taxon>
        <taxon>Testudinidae</taxon>
        <taxon>Chelonoidis</taxon>
    </lineage>
</organism>
<feature type="compositionally biased region" description="Polar residues" evidence="1">
    <location>
        <begin position="1"/>
        <end position="24"/>
    </location>
</feature>
<dbReference type="AlphaFoldDB" id="A0A8C0GUS2"/>
<feature type="region of interest" description="Disordered" evidence="1">
    <location>
        <begin position="176"/>
        <end position="231"/>
    </location>
</feature>
<dbReference type="OMA" id="HIFGTIN"/>
<feature type="region of interest" description="Disordered" evidence="1">
    <location>
        <begin position="1"/>
        <end position="28"/>
    </location>
</feature>
<dbReference type="Ensembl" id="ENSCABT00000015852.1">
    <property type="protein sequence ID" value="ENSCABP00000014464.1"/>
    <property type="gene ID" value="ENSCABG00000010799.1"/>
</dbReference>
<protein>
    <submittedName>
        <fullName evidence="2">Uncharacterized protein</fullName>
    </submittedName>
</protein>
<reference evidence="2" key="2">
    <citation type="submission" date="2025-09" db="UniProtKB">
        <authorList>
            <consortium name="Ensembl"/>
        </authorList>
    </citation>
    <scope>IDENTIFICATION</scope>
</reference>
<reference evidence="2" key="1">
    <citation type="submission" date="2025-08" db="UniProtKB">
        <authorList>
            <consortium name="Ensembl"/>
        </authorList>
    </citation>
    <scope>IDENTIFICATION</scope>
</reference>
<evidence type="ECO:0000313" key="2">
    <source>
        <dbReference type="Ensembl" id="ENSCABP00000014464.1"/>
    </source>
</evidence>
<name>A0A8C0GUS2_CHEAB</name>